<organism evidence="1 2">
    <name type="scientific">Jannaschia aquimarina</name>
    <dbReference type="NCBI Taxonomy" id="935700"/>
    <lineage>
        <taxon>Bacteria</taxon>
        <taxon>Pseudomonadati</taxon>
        <taxon>Pseudomonadota</taxon>
        <taxon>Alphaproteobacteria</taxon>
        <taxon>Rhodobacterales</taxon>
        <taxon>Roseobacteraceae</taxon>
        <taxon>Jannaschia</taxon>
    </lineage>
</organism>
<accession>A0A0D1EIL2</accession>
<dbReference type="AlphaFoldDB" id="A0A0D1EIL2"/>
<reference evidence="1 2" key="1">
    <citation type="submission" date="2015-02" db="EMBL/GenBank/DDBJ databases">
        <title>Genome Sequence of Jannaschia aquimarina DSM28248, a member of the Roseobacter clade.</title>
        <authorList>
            <person name="Voget S."/>
            <person name="Daniel R."/>
        </authorList>
    </citation>
    <scope>NUCLEOTIDE SEQUENCE [LARGE SCALE GENOMIC DNA]</scope>
    <source>
        <strain evidence="1 2">GSW-M26</strain>
    </source>
</reference>
<evidence type="ECO:0000313" key="1">
    <source>
        <dbReference type="EMBL" id="KIT16751.1"/>
    </source>
</evidence>
<sequence>MITIAAWKGVTYTIKFGVSLEFVPHIDYRGNIAWHRTAKSVFAENSIMTSISWMGLNVLQPLELFAQDVAFVVPRAVRMSEIYLADVVDAETALAFLDRAGRQFGPNKKRVWIDYGQVDLARIFLEAHLGKTDEAMARLEAWCEAQSNLRDLEPRSAERLRKLVADAGATTMS</sequence>
<keyword evidence="2" id="KW-1185">Reference proteome</keyword>
<proteinExistence type="predicted"/>
<gene>
    <name evidence="1" type="ORF">jaqu_15390</name>
</gene>
<dbReference type="EMBL" id="JYFE01000027">
    <property type="protein sequence ID" value="KIT16751.1"/>
    <property type="molecule type" value="Genomic_DNA"/>
</dbReference>
<comment type="caution">
    <text evidence="1">The sequence shown here is derived from an EMBL/GenBank/DDBJ whole genome shotgun (WGS) entry which is preliminary data.</text>
</comment>
<dbReference type="Proteomes" id="UP000032232">
    <property type="component" value="Unassembled WGS sequence"/>
</dbReference>
<protein>
    <submittedName>
        <fullName evidence="1">Uncharacterized protein</fullName>
    </submittedName>
</protein>
<name>A0A0D1EIL2_9RHOB</name>
<evidence type="ECO:0000313" key="2">
    <source>
        <dbReference type="Proteomes" id="UP000032232"/>
    </source>
</evidence>
<dbReference type="PATRIC" id="fig|935700.4.peg.1594"/>
<dbReference type="RefSeq" id="WP_043918364.1">
    <property type="nucleotide sequence ID" value="NZ_FZPF01000001.1"/>
</dbReference>